<keyword evidence="3" id="KW-1185">Reference proteome</keyword>
<dbReference type="InterPro" id="IPR011009">
    <property type="entry name" value="Kinase-like_dom_sf"/>
</dbReference>
<dbReference type="InterPro" id="IPR002575">
    <property type="entry name" value="Aminoglycoside_PTrfase"/>
</dbReference>
<dbReference type="EMBL" id="JAEUAX010000004">
    <property type="protein sequence ID" value="MBW9110000.1"/>
    <property type="molecule type" value="Genomic_DNA"/>
</dbReference>
<comment type="caution">
    <text evidence="2">The sequence shown here is derived from an EMBL/GenBank/DDBJ whole genome shotgun (WGS) entry which is preliminary data.</text>
</comment>
<sequence>MKVKNERVRQGAVGHVRLVEHLGRPVVEKRMTDPARHDTEVLALGALGCTELPVPELIQVDRGSILMTLMPGQRLDSLTLDARLTGLEASATLLHRLHDLQPPPGLPPGPDDESIVRRYSDAPGPPLPLRVPRTERLTFCHGDWTDANLLAIDGKITAIVDWERAHLGDPIRELSRAAWAASRKDPRSFDRLVERYGADPVKVREWLPIHAAELWLWFAEAGPPAYLEQLTAELESWPPI</sequence>
<dbReference type="InterPro" id="IPR051678">
    <property type="entry name" value="AGP_Transferase"/>
</dbReference>
<dbReference type="SUPFAM" id="SSF56112">
    <property type="entry name" value="Protein kinase-like (PK-like)"/>
    <property type="match status" value="1"/>
</dbReference>
<evidence type="ECO:0000313" key="3">
    <source>
        <dbReference type="Proteomes" id="UP000777440"/>
    </source>
</evidence>
<proteinExistence type="predicted"/>
<dbReference type="Gene3D" id="3.90.1200.10">
    <property type="match status" value="1"/>
</dbReference>
<feature type="domain" description="Aminoglycoside phosphotransferase" evidence="1">
    <location>
        <begin position="49"/>
        <end position="206"/>
    </location>
</feature>
<name>A0ABS7HZH7_9MICO</name>
<organism evidence="2 3">
    <name type="scientific">Microbacterium ureisolvens</name>
    <dbReference type="NCBI Taxonomy" id="2781186"/>
    <lineage>
        <taxon>Bacteria</taxon>
        <taxon>Bacillati</taxon>
        <taxon>Actinomycetota</taxon>
        <taxon>Actinomycetes</taxon>
        <taxon>Micrococcales</taxon>
        <taxon>Microbacteriaceae</taxon>
        <taxon>Microbacterium</taxon>
    </lineage>
</organism>
<dbReference type="PANTHER" id="PTHR21310">
    <property type="entry name" value="AMINOGLYCOSIDE PHOSPHOTRANSFERASE-RELATED-RELATED"/>
    <property type="match status" value="1"/>
</dbReference>
<gene>
    <name evidence="2" type="ORF">JNB61_09475</name>
</gene>
<dbReference type="Proteomes" id="UP000777440">
    <property type="component" value="Unassembled WGS sequence"/>
</dbReference>
<dbReference type="Pfam" id="PF01636">
    <property type="entry name" value="APH"/>
    <property type="match status" value="1"/>
</dbReference>
<dbReference type="RefSeq" id="WP_220339438.1">
    <property type="nucleotide sequence ID" value="NZ_JAEUAX010000004.1"/>
</dbReference>
<evidence type="ECO:0000259" key="1">
    <source>
        <dbReference type="Pfam" id="PF01636"/>
    </source>
</evidence>
<evidence type="ECO:0000313" key="2">
    <source>
        <dbReference type="EMBL" id="MBW9110000.1"/>
    </source>
</evidence>
<accession>A0ABS7HZH7</accession>
<reference evidence="2 3" key="1">
    <citation type="journal article" date="2021" name="MBio">
        <title>Poor Competitiveness of Bradyrhizobium in Pigeon Pea Root Colonization in Indian Soils.</title>
        <authorList>
            <person name="Chalasani D."/>
            <person name="Basu A."/>
            <person name="Pullabhotla S.V.S.R.N."/>
            <person name="Jorrin B."/>
            <person name="Neal A.L."/>
            <person name="Poole P.S."/>
            <person name="Podile A.R."/>
            <person name="Tkacz A."/>
        </authorList>
    </citation>
    <scope>NUCLEOTIDE SEQUENCE [LARGE SCALE GENOMIC DNA]</scope>
    <source>
        <strain evidence="2 3">HU12</strain>
    </source>
</reference>
<protein>
    <submittedName>
        <fullName evidence="2">Aminoglycoside phosphotransferase family protein</fullName>
    </submittedName>
</protein>